<accession>A0A2P2QZM8</accession>
<name>A0A2P2QZM8_RHIMU</name>
<evidence type="ECO:0000313" key="1">
    <source>
        <dbReference type="EMBL" id="MBX72448.1"/>
    </source>
</evidence>
<keyword evidence="1" id="KW-0808">Transferase</keyword>
<protein>
    <submittedName>
        <fullName evidence="1">N-lysine methyltransferase setd6-like</fullName>
    </submittedName>
</protein>
<organism evidence="1">
    <name type="scientific">Rhizophora mucronata</name>
    <name type="common">Asiatic mangrove</name>
    <dbReference type="NCBI Taxonomy" id="61149"/>
    <lineage>
        <taxon>Eukaryota</taxon>
        <taxon>Viridiplantae</taxon>
        <taxon>Streptophyta</taxon>
        <taxon>Embryophyta</taxon>
        <taxon>Tracheophyta</taxon>
        <taxon>Spermatophyta</taxon>
        <taxon>Magnoliopsida</taxon>
        <taxon>eudicotyledons</taxon>
        <taxon>Gunneridae</taxon>
        <taxon>Pentapetalae</taxon>
        <taxon>rosids</taxon>
        <taxon>fabids</taxon>
        <taxon>Malpighiales</taxon>
        <taxon>Rhizophoraceae</taxon>
        <taxon>Rhizophora</taxon>
    </lineage>
</organism>
<dbReference type="GO" id="GO:0008168">
    <property type="term" value="F:methyltransferase activity"/>
    <property type="evidence" value="ECO:0007669"/>
    <property type="project" value="UniProtKB-KW"/>
</dbReference>
<reference evidence="1" key="1">
    <citation type="submission" date="2018-02" db="EMBL/GenBank/DDBJ databases">
        <title>Rhizophora mucronata_Transcriptome.</title>
        <authorList>
            <person name="Meera S.P."/>
            <person name="Sreeshan A."/>
            <person name="Augustine A."/>
        </authorList>
    </citation>
    <scope>NUCLEOTIDE SEQUENCE</scope>
    <source>
        <tissue evidence="1">Leaf</tissue>
    </source>
</reference>
<proteinExistence type="predicted"/>
<dbReference type="EMBL" id="GGEC01091964">
    <property type="protein sequence ID" value="MBX72448.1"/>
    <property type="molecule type" value="Transcribed_RNA"/>
</dbReference>
<dbReference type="GO" id="GO:0032259">
    <property type="term" value="P:methylation"/>
    <property type="evidence" value="ECO:0007669"/>
    <property type="project" value="UniProtKB-KW"/>
</dbReference>
<keyword evidence="1" id="KW-0489">Methyltransferase</keyword>
<sequence length="10" mass="1263">MLSIAWMWKP</sequence>